<dbReference type="Pfam" id="PF01968">
    <property type="entry name" value="Hydantoinase_A"/>
    <property type="match status" value="1"/>
</dbReference>
<dbReference type="Proteomes" id="UP000070076">
    <property type="component" value="Unassembled WGS sequence"/>
</dbReference>
<accession>A0A133VET8</accession>
<organism evidence="2 3">
    <name type="scientific">candidate division MSBL1 archaeon SCGC-AAA261O19</name>
    <dbReference type="NCBI Taxonomy" id="1698277"/>
    <lineage>
        <taxon>Archaea</taxon>
        <taxon>Methanobacteriati</taxon>
        <taxon>Methanobacteriota</taxon>
        <taxon>candidate division MSBL1</taxon>
    </lineage>
</organism>
<dbReference type="InterPro" id="IPR002821">
    <property type="entry name" value="Hydantoinase_A"/>
</dbReference>
<name>A0A133VET8_9EURY</name>
<reference evidence="2 3" key="1">
    <citation type="journal article" date="2016" name="Sci. Rep.">
        <title>Metabolic traits of an uncultured archaeal lineage -MSBL1- from brine pools of the Red Sea.</title>
        <authorList>
            <person name="Mwirichia R."/>
            <person name="Alam I."/>
            <person name="Rashid M."/>
            <person name="Vinu M."/>
            <person name="Ba-Alawi W."/>
            <person name="Anthony Kamau A."/>
            <person name="Kamanda Ngugi D."/>
            <person name="Goker M."/>
            <person name="Klenk H.P."/>
            <person name="Bajic V."/>
            <person name="Stingl U."/>
        </authorList>
    </citation>
    <scope>NUCLEOTIDE SEQUENCE [LARGE SCALE GENOMIC DNA]</scope>
    <source>
        <strain evidence="2">SCGC-AAA261O19</strain>
    </source>
</reference>
<dbReference type="InterPro" id="IPR002756">
    <property type="entry name" value="MfnF"/>
</dbReference>
<evidence type="ECO:0000313" key="3">
    <source>
        <dbReference type="Proteomes" id="UP000070076"/>
    </source>
</evidence>
<dbReference type="SUPFAM" id="SSF53067">
    <property type="entry name" value="Actin-like ATPase domain"/>
    <property type="match status" value="1"/>
</dbReference>
<dbReference type="InterPro" id="IPR043129">
    <property type="entry name" value="ATPase_NBD"/>
</dbReference>
<feature type="domain" description="Hydantoinase A/oxoprolinase" evidence="1">
    <location>
        <begin position="57"/>
        <end position="310"/>
    </location>
</feature>
<sequence>MLSIGIDIGGANTKALLLKDGSVEKDWLEYIPLWERKEDLESFLDKLAGVKQVQATGITMTGELSDIFKSKREGVKEIIKIASEKLENKACYFMSSNGELLSKDKALDSPEEISAANWIASGLVVGEEYPNCILMDVGSTTTDLIPIQNGTPTSLGRSDFQRLETGELVYTGVLRTPVTYLCPEVEVNGMKVGIASEYFANIGDAYRVLNTLDEEQYNCDTPDGRGKTRDDCMRRMARVFCSDVEELGEEFIEKAAKYFQERQVSLLQKALEKIVDSNKSLRINNIIVTGIGRRILAEEAARSANFKQIIDLADIYGEEAALMTPAFAMSLLAGKTVHNKDQ</sequence>
<protein>
    <recommendedName>
        <fullName evidence="1">Hydantoinase A/oxoprolinase domain-containing protein</fullName>
    </recommendedName>
</protein>
<evidence type="ECO:0000259" key="1">
    <source>
        <dbReference type="Pfam" id="PF01968"/>
    </source>
</evidence>
<dbReference type="GO" id="GO:0016787">
    <property type="term" value="F:hydrolase activity"/>
    <property type="evidence" value="ECO:0007669"/>
    <property type="project" value="InterPro"/>
</dbReference>
<gene>
    <name evidence="2" type="ORF">AKJ48_00840</name>
</gene>
<dbReference type="NCBIfam" id="TIGR03123">
    <property type="entry name" value="one_C_unchar_1"/>
    <property type="match status" value="1"/>
</dbReference>
<keyword evidence="3" id="KW-1185">Reference proteome</keyword>
<proteinExistence type="predicted"/>
<dbReference type="EMBL" id="LHYB01000005">
    <property type="protein sequence ID" value="KXB04956.1"/>
    <property type="molecule type" value="Genomic_DNA"/>
</dbReference>
<dbReference type="Gene3D" id="3.30.420.40">
    <property type="match status" value="1"/>
</dbReference>
<dbReference type="AlphaFoldDB" id="A0A133VET8"/>
<evidence type="ECO:0000313" key="2">
    <source>
        <dbReference type="EMBL" id="KXB04956.1"/>
    </source>
</evidence>
<comment type="caution">
    <text evidence="2">The sequence shown here is derived from an EMBL/GenBank/DDBJ whole genome shotgun (WGS) entry which is preliminary data.</text>
</comment>
<dbReference type="Gene3D" id="3.30.420.190">
    <property type="entry name" value="conserved archaeal protein q6m145"/>
    <property type="match status" value="1"/>
</dbReference>